<organism evidence="1 2">
    <name type="scientific">Leptospira wolffii</name>
    <dbReference type="NCBI Taxonomy" id="409998"/>
    <lineage>
        <taxon>Bacteria</taxon>
        <taxon>Pseudomonadati</taxon>
        <taxon>Spirochaetota</taxon>
        <taxon>Spirochaetia</taxon>
        <taxon>Leptospirales</taxon>
        <taxon>Leptospiraceae</taxon>
        <taxon>Leptospira</taxon>
    </lineage>
</organism>
<reference evidence="1 2" key="1">
    <citation type="submission" date="2017-07" db="EMBL/GenBank/DDBJ databases">
        <title>Leptospira spp. isolated from tropical soils.</title>
        <authorList>
            <person name="Thibeaux R."/>
            <person name="Iraola G."/>
            <person name="Ferres I."/>
            <person name="Bierque E."/>
            <person name="Girault D."/>
            <person name="Soupe-Gilbert M.-E."/>
            <person name="Picardeau M."/>
            <person name="Goarant C."/>
        </authorList>
    </citation>
    <scope>NUCLEOTIDE SEQUENCE [LARGE SCALE GENOMIC DNA]</scope>
    <source>
        <strain evidence="1 2">FH2-C-A2</strain>
    </source>
</reference>
<dbReference type="EMBL" id="NPDT01000003">
    <property type="protein sequence ID" value="PJZ65917.1"/>
    <property type="molecule type" value="Genomic_DNA"/>
</dbReference>
<evidence type="ECO:0000313" key="1">
    <source>
        <dbReference type="EMBL" id="PJZ65917.1"/>
    </source>
</evidence>
<protein>
    <submittedName>
        <fullName evidence="1">Uncharacterized protein</fullName>
    </submittedName>
</protein>
<accession>A0A2M9ZC70</accession>
<name>A0A2M9ZC70_9LEPT</name>
<dbReference type="Proteomes" id="UP000231912">
    <property type="component" value="Unassembled WGS sequence"/>
</dbReference>
<evidence type="ECO:0000313" key="2">
    <source>
        <dbReference type="Proteomes" id="UP000231912"/>
    </source>
</evidence>
<dbReference type="AlphaFoldDB" id="A0A2M9ZC70"/>
<comment type="caution">
    <text evidence="1">The sequence shown here is derived from an EMBL/GenBank/DDBJ whole genome shotgun (WGS) entry which is preliminary data.</text>
</comment>
<sequence>MGHLVEGSTFSIHDSHSEYESLVNPGEEFEFHPWLASRIRDRIGMPDSILRLQEISCDEASCPVTETRVEVLRGQTLEPLYLFRFGRRKEQISKLDFQLSFERQKKLS</sequence>
<gene>
    <name evidence="1" type="ORF">CH371_10315</name>
</gene>
<proteinExistence type="predicted"/>